<proteinExistence type="predicted"/>
<keyword evidence="1" id="KW-0812">Transmembrane</keyword>
<dbReference type="Pfam" id="PF07399">
    <property type="entry name" value="Na_H_antiport_3"/>
    <property type="match status" value="2"/>
</dbReference>
<feature type="transmembrane region" description="Helical" evidence="1">
    <location>
        <begin position="462"/>
        <end position="479"/>
    </location>
</feature>
<keyword evidence="1" id="KW-0472">Membrane</keyword>
<feature type="transmembrane region" description="Helical" evidence="1">
    <location>
        <begin position="491"/>
        <end position="512"/>
    </location>
</feature>
<organism evidence="2 3">
    <name type="scientific">Lutimaribacter marinistellae</name>
    <dbReference type="NCBI Taxonomy" id="1820329"/>
    <lineage>
        <taxon>Bacteria</taxon>
        <taxon>Pseudomonadati</taxon>
        <taxon>Pseudomonadota</taxon>
        <taxon>Alphaproteobacteria</taxon>
        <taxon>Rhodobacterales</taxon>
        <taxon>Roseobacteraceae</taxon>
        <taxon>Lutimaribacter</taxon>
    </lineage>
</organism>
<name>A0ABV7TMB2_9RHOB</name>
<dbReference type="RefSeq" id="WP_386736560.1">
    <property type="nucleotide sequence ID" value="NZ_JBHRXI010000016.1"/>
</dbReference>
<comment type="caution">
    <text evidence="2">The sequence shown here is derived from an EMBL/GenBank/DDBJ whole genome shotgun (WGS) entry which is preliminary data.</text>
</comment>
<feature type="transmembrane region" description="Helical" evidence="1">
    <location>
        <begin position="292"/>
        <end position="311"/>
    </location>
</feature>
<protein>
    <submittedName>
        <fullName evidence="2">Na+/H+ antiporter</fullName>
    </submittedName>
</protein>
<feature type="transmembrane region" description="Helical" evidence="1">
    <location>
        <begin position="136"/>
        <end position="155"/>
    </location>
</feature>
<evidence type="ECO:0000313" key="2">
    <source>
        <dbReference type="EMBL" id="MFC3615308.1"/>
    </source>
</evidence>
<feature type="transmembrane region" description="Helical" evidence="1">
    <location>
        <begin position="249"/>
        <end position="272"/>
    </location>
</feature>
<feature type="transmembrane region" description="Helical" evidence="1">
    <location>
        <begin position="594"/>
        <end position="613"/>
    </location>
</feature>
<feature type="transmembrane region" description="Helical" evidence="1">
    <location>
        <begin position="218"/>
        <end position="237"/>
    </location>
</feature>
<sequence>MPKPLIEACATPGLFRWAQLLMLLFAAMWYVTPDMALAAGVPSNANFPPSFESYGDAEMTNVGQILAHRIAQVPFNLMATIIFVCAIIHTFMAAKFMKMSEARHHEHAEKVARGELDEKSRDVKAALYHFMGEVEVVFGLWVIPLVIAIIFFFDWGTVVDYVNHGVNLNEAGFVIVIMILASTRPILKLAEKIMLGIAGAIGGTLTAFWITVMTIGPLLGSFITEPAAMTISAMLLSQRFYDLNPSNRLKYATLGLLFVNVSVGGTLTHFAAPPVLMVAGPWDWGTGFMLTNFGWKAIIGILIGNVLYFLLFRSELAKLQKAFAIRALKDEISRTHVPRTLIDRKYREASHLVDERQHASQAIESNVRAFAQEVQETIEGDVLPALEAKGVDPVLAKEALDARFEEVALYQIRKGVPGLLSEDLQPEFKDPDWDKREDAVPLWVTLFHVGFMAWTIVNAHHAAFFILGLLFFLGFAKVTEEYQNEINLAPAMLVGFFLAALVIHGGLQGWWIAPILQSLGEVELMLGATVLTAFNDNAAITLLATLVPGFSDELKYAVVAGAVTGGGLTVIANAPNPAGQSILKKHFGDAVSPGGLLSAAIVPTVICWLCFALL</sequence>
<feature type="transmembrane region" description="Helical" evidence="1">
    <location>
        <begin position="554"/>
        <end position="574"/>
    </location>
</feature>
<feature type="transmembrane region" description="Helical" evidence="1">
    <location>
        <begin position="193"/>
        <end position="212"/>
    </location>
</feature>
<evidence type="ECO:0000313" key="3">
    <source>
        <dbReference type="Proteomes" id="UP001595629"/>
    </source>
</evidence>
<dbReference type="InterPro" id="IPR009978">
    <property type="entry name" value="Na_H_antiport_3"/>
</dbReference>
<accession>A0ABV7TMB2</accession>
<feature type="transmembrane region" description="Helical" evidence="1">
    <location>
        <begin position="439"/>
        <end position="456"/>
    </location>
</feature>
<reference evidence="3" key="1">
    <citation type="journal article" date="2019" name="Int. J. Syst. Evol. Microbiol.">
        <title>The Global Catalogue of Microorganisms (GCM) 10K type strain sequencing project: providing services to taxonomists for standard genome sequencing and annotation.</title>
        <authorList>
            <consortium name="The Broad Institute Genomics Platform"/>
            <consortium name="The Broad Institute Genome Sequencing Center for Infectious Disease"/>
            <person name="Wu L."/>
            <person name="Ma J."/>
        </authorList>
    </citation>
    <scope>NUCLEOTIDE SEQUENCE [LARGE SCALE GENOMIC DNA]</scope>
    <source>
        <strain evidence="3">KCTC 42911</strain>
    </source>
</reference>
<evidence type="ECO:0000256" key="1">
    <source>
        <dbReference type="SAM" id="Phobius"/>
    </source>
</evidence>
<keyword evidence="1" id="KW-1133">Transmembrane helix</keyword>
<feature type="transmembrane region" description="Helical" evidence="1">
    <location>
        <begin position="75"/>
        <end position="94"/>
    </location>
</feature>
<dbReference type="EMBL" id="JBHRXI010000016">
    <property type="protein sequence ID" value="MFC3615308.1"/>
    <property type="molecule type" value="Genomic_DNA"/>
</dbReference>
<dbReference type="Proteomes" id="UP001595629">
    <property type="component" value="Unassembled WGS sequence"/>
</dbReference>
<keyword evidence="3" id="KW-1185">Reference proteome</keyword>
<gene>
    <name evidence="2" type="ORF">ACFORG_16230</name>
</gene>
<feature type="transmembrane region" description="Helical" evidence="1">
    <location>
        <begin position="161"/>
        <end position="181"/>
    </location>
</feature>
<feature type="transmembrane region" description="Helical" evidence="1">
    <location>
        <begin position="524"/>
        <end position="547"/>
    </location>
</feature>